<feature type="transmembrane region" description="Helical" evidence="1">
    <location>
        <begin position="59"/>
        <end position="78"/>
    </location>
</feature>
<dbReference type="Pfam" id="PF06912">
    <property type="entry name" value="DUF1275"/>
    <property type="match status" value="1"/>
</dbReference>
<evidence type="ECO:0000313" key="3">
    <source>
        <dbReference type="Proteomes" id="UP001241603"/>
    </source>
</evidence>
<feature type="transmembrane region" description="Helical" evidence="1">
    <location>
        <begin position="173"/>
        <end position="191"/>
    </location>
</feature>
<dbReference type="EMBL" id="JAUSVO010000003">
    <property type="protein sequence ID" value="MDQ0438312.1"/>
    <property type="molecule type" value="Genomic_DNA"/>
</dbReference>
<keyword evidence="1" id="KW-0812">Transmembrane</keyword>
<evidence type="ECO:0000256" key="1">
    <source>
        <dbReference type="SAM" id="Phobius"/>
    </source>
</evidence>
<dbReference type="GO" id="GO:0046564">
    <property type="term" value="F:oxalate decarboxylase activity"/>
    <property type="evidence" value="ECO:0007669"/>
    <property type="project" value="UniProtKB-EC"/>
</dbReference>
<feature type="transmembrane region" description="Helical" evidence="1">
    <location>
        <begin position="198"/>
        <end position="216"/>
    </location>
</feature>
<keyword evidence="3" id="KW-1185">Reference proteome</keyword>
<comment type="caution">
    <text evidence="2">The sequence shown here is derived from an EMBL/GenBank/DDBJ whole genome shotgun (WGS) entry which is preliminary data.</text>
</comment>
<dbReference type="PANTHER" id="PTHR37314:SF4">
    <property type="entry name" value="UPF0700 TRANSMEMBRANE PROTEIN YOAK"/>
    <property type="match status" value="1"/>
</dbReference>
<name>A0ABU0H8I1_9HYPH</name>
<organism evidence="2 3">
    <name type="scientific">Kaistia dalseonensis</name>
    <dbReference type="NCBI Taxonomy" id="410840"/>
    <lineage>
        <taxon>Bacteria</taxon>
        <taxon>Pseudomonadati</taxon>
        <taxon>Pseudomonadota</taxon>
        <taxon>Alphaproteobacteria</taxon>
        <taxon>Hyphomicrobiales</taxon>
        <taxon>Kaistiaceae</taxon>
        <taxon>Kaistia</taxon>
    </lineage>
</organism>
<keyword evidence="1" id="KW-0472">Membrane</keyword>
<evidence type="ECO:0000313" key="2">
    <source>
        <dbReference type="EMBL" id="MDQ0438312.1"/>
    </source>
</evidence>
<sequence length="222" mass="22586">MPARTMVAPRFLSFAMVSAITAVAGYVDAVGFMHLSGLYLSFMSGNTTRLGTLIATADWPAVVVCCAVIASFVAGATLGTLASERYAMSGPAPILAAEAALVGVGLILSLFDDGPYSLLLIVVAMGMQNVLHRTISGADAGKTFVTGALFSLGQSIAHLVSGKGNLAEPAILAASWAAFVIGATSGGFLLARLHLTQTLGLALLLLIAAAAVAAWLTPPRPQ</sequence>
<reference evidence="2 3" key="1">
    <citation type="submission" date="2023-07" db="EMBL/GenBank/DDBJ databases">
        <title>Genomic Encyclopedia of Type Strains, Phase IV (KMG-IV): sequencing the most valuable type-strain genomes for metagenomic binning, comparative biology and taxonomic classification.</title>
        <authorList>
            <person name="Goeker M."/>
        </authorList>
    </citation>
    <scope>NUCLEOTIDE SEQUENCE [LARGE SCALE GENOMIC DNA]</scope>
    <source>
        <strain evidence="2 3">B6-8</strain>
    </source>
</reference>
<feature type="transmembrane region" description="Helical" evidence="1">
    <location>
        <begin position="12"/>
        <end position="39"/>
    </location>
</feature>
<dbReference type="EC" id="4.1.1.2" evidence="2"/>
<accession>A0ABU0H8I1</accession>
<keyword evidence="1" id="KW-1133">Transmembrane helix</keyword>
<protein>
    <submittedName>
        <fullName evidence="2">Oxalate decarboxylase</fullName>
        <ecNumber evidence="2">4.1.1.2</ecNumber>
    </submittedName>
</protein>
<dbReference type="InterPro" id="IPR010699">
    <property type="entry name" value="DUF1275"/>
</dbReference>
<keyword evidence="2" id="KW-0456">Lyase</keyword>
<proteinExistence type="predicted"/>
<gene>
    <name evidence="2" type="ORF">QO014_002704</name>
</gene>
<dbReference type="Proteomes" id="UP001241603">
    <property type="component" value="Unassembled WGS sequence"/>
</dbReference>
<feature type="transmembrane region" description="Helical" evidence="1">
    <location>
        <begin position="90"/>
        <end position="108"/>
    </location>
</feature>
<dbReference type="RefSeq" id="WP_266349205.1">
    <property type="nucleotide sequence ID" value="NZ_JAPKNG010000003.1"/>
</dbReference>
<dbReference type="PANTHER" id="PTHR37314">
    <property type="entry name" value="SLR0142 PROTEIN"/>
    <property type="match status" value="1"/>
</dbReference>